<proteinExistence type="predicted"/>
<protein>
    <submittedName>
        <fullName evidence="1">Uncharacterized protein</fullName>
    </submittedName>
</protein>
<dbReference type="AlphaFoldDB" id="A0AA38NIJ3"/>
<dbReference type="EMBL" id="MU794161">
    <property type="protein sequence ID" value="KAJ3779838.1"/>
    <property type="molecule type" value="Genomic_DNA"/>
</dbReference>
<accession>A0AA38NIJ3</accession>
<dbReference type="Gene3D" id="3.30.420.10">
    <property type="entry name" value="Ribonuclease H-like superfamily/Ribonuclease H"/>
    <property type="match status" value="1"/>
</dbReference>
<name>A0AA38NIJ3_9AGAR</name>
<organism evidence="1 2">
    <name type="scientific">Lentinula aff. detonsa</name>
    <dbReference type="NCBI Taxonomy" id="2804958"/>
    <lineage>
        <taxon>Eukaryota</taxon>
        <taxon>Fungi</taxon>
        <taxon>Dikarya</taxon>
        <taxon>Basidiomycota</taxon>
        <taxon>Agaricomycotina</taxon>
        <taxon>Agaricomycetes</taxon>
        <taxon>Agaricomycetidae</taxon>
        <taxon>Agaricales</taxon>
        <taxon>Marasmiineae</taxon>
        <taxon>Omphalotaceae</taxon>
        <taxon>Lentinula</taxon>
    </lineage>
</organism>
<evidence type="ECO:0000313" key="2">
    <source>
        <dbReference type="Proteomes" id="UP001163798"/>
    </source>
</evidence>
<dbReference type="SUPFAM" id="SSF53098">
    <property type="entry name" value="Ribonuclease H-like"/>
    <property type="match status" value="1"/>
</dbReference>
<evidence type="ECO:0000313" key="1">
    <source>
        <dbReference type="EMBL" id="KAJ3779838.1"/>
    </source>
</evidence>
<dbReference type="InterPro" id="IPR012337">
    <property type="entry name" value="RNaseH-like_sf"/>
</dbReference>
<dbReference type="InterPro" id="IPR036397">
    <property type="entry name" value="RNaseH_sf"/>
</dbReference>
<reference evidence="1" key="1">
    <citation type="submission" date="2022-08" db="EMBL/GenBank/DDBJ databases">
        <authorList>
            <consortium name="DOE Joint Genome Institute"/>
            <person name="Min B."/>
            <person name="Riley R."/>
            <person name="Sierra-Patev S."/>
            <person name="Naranjo-Ortiz M."/>
            <person name="Looney B."/>
            <person name="Konkel Z."/>
            <person name="Slot J.C."/>
            <person name="Sakamoto Y."/>
            <person name="Steenwyk J.L."/>
            <person name="Rokas A."/>
            <person name="Carro J."/>
            <person name="Camarero S."/>
            <person name="Ferreira P."/>
            <person name="Molpeceres G."/>
            <person name="Ruiz-Duenas F.J."/>
            <person name="Serrano A."/>
            <person name="Henrissat B."/>
            <person name="Drula E."/>
            <person name="Hughes K.W."/>
            <person name="Mata J.L."/>
            <person name="Ishikawa N.K."/>
            <person name="Vargas-Isla R."/>
            <person name="Ushijima S."/>
            <person name="Smith C.A."/>
            <person name="Ahrendt S."/>
            <person name="Andreopoulos W."/>
            <person name="He G."/>
            <person name="Labutti K."/>
            <person name="Lipzen A."/>
            <person name="Ng V."/>
            <person name="Sandor L."/>
            <person name="Barry K."/>
            <person name="Martinez A.T."/>
            <person name="Xiao Y."/>
            <person name="Gibbons J.G."/>
            <person name="Terashima K."/>
            <person name="Hibbett D.S."/>
            <person name="Grigoriev I.V."/>
        </authorList>
    </citation>
    <scope>NUCLEOTIDE SEQUENCE</scope>
    <source>
        <strain evidence="1">TFB10291</strain>
    </source>
</reference>
<keyword evidence="2" id="KW-1185">Reference proteome</keyword>
<comment type="caution">
    <text evidence="1">The sequence shown here is derived from an EMBL/GenBank/DDBJ whole genome shotgun (WGS) entry which is preliminary data.</text>
</comment>
<gene>
    <name evidence="1" type="ORF">GGU10DRAFT_370217</name>
</gene>
<sequence>MDCCTLYHTYHIDLDPVLDLQLVDFRSRFARGEYSVASHGLLWCFSYKQIRQNKGRFKNIHILQSSGGCLEKHVDHEAWLTQPLSSDYLEYAAYDVEIISL</sequence>
<dbReference type="Proteomes" id="UP001163798">
    <property type="component" value="Unassembled WGS sequence"/>
</dbReference>
<dbReference type="GO" id="GO:0003676">
    <property type="term" value="F:nucleic acid binding"/>
    <property type="evidence" value="ECO:0007669"/>
    <property type="project" value="InterPro"/>
</dbReference>